<dbReference type="Proteomes" id="UP000240621">
    <property type="component" value="Unassembled WGS sequence"/>
</dbReference>
<dbReference type="InterPro" id="IPR000683">
    <property type="entry name" value="Gfo/Idh/MocA-like_OxRdtase_N"/>
</dbReference>
<name>A0A2P8CAQ5_9BACT</name>
<evidence type="ECO:0000313" key="7">
    <source>
        <dbReference type="Proteomes" id="UP000396862"/>
    </source>
</evidence>
<reference evidence="5 6" key="1">
    <citation type="submission" date="2018-03" db="EMBL/GenBank/DDBJ databases">
        <title>Genomic Encyclopedia of Archaeal and Bacterial Type Strains, Phase II (KMG-II): from individual species to whole genera.</title>
        <authorList>
            <person name="Goeker M."/>
        </authorList>
    </citation>
    <scope>NUCLEOTIDE SEQUENCE [LARGE SCALE GENOMIC DNA]</scope>
    <source>
        <strain evidence="5 6">DSM 27267</strain>
    </source>
</reference>
<gene>
    <name evidence="5" type="ORF">CLV93_107168</name>
    <name evidence="4" type="ORF">JCM18694_28930</name>
</gene>
<protein>
    <submittedName>
        <fullName evidence="4">Dehydrogenase</fullName>
    </submittedName>
    <submittedName>
        <fullName evidence="5">Oxidoreductase family protein</fullName>
    </submittedName>
</protein>
<dbReference type="PANTHER" id="PTHR43818">
    <property type="entry name" value="BCDNA.GH03377"/>
    <property type="match status" value="1"/>
</dbReference>
<dbReference type="RefSeq" id="WP_106542852.1">
    <property type="nucleotide sequence ID" value="NZ_BLAU01000001.1"/>
</dbReference>
<dbReference type="Proteomes" id="UP000396862">
    <property type="component" value="Unassembled WGS sequence"/>
</dbReference>
<dbReference type="PROSITE" id="PS51318">
    <property type="entry name" value="TAT"/>
    <property type="match status" value="1"/>
</dbReference>
<sequence length="493" mass="54965">MKKSNQLTRRKFIGTAVGSAAAFTIVPSHAISGLGHIAPSDKLNIAGIGIGGKGKVNLGNMVGQNVVALCDVDWDYAAPVFEKYPKAKRFKDFRKMLEQQKDIDAVVVATPDHTHAIAAMAAMKAGKHVYVQKPLTHSVSESRLLTETARQTGVVTQMGNEGHSDDTVYEVAEIIQSGILGDIREAHAWTNRPIWPQGLERPKQSEKVPETLDWDLFIGPAAFRPYHSAYTPWSWRAWWDFGTGALGDMGCHILDVPFYALNLKYPVVVEASSTICNTESAPEASRVEYTFPARENLQYCNFPEVKVTWHDGGLMPPRPKELPDGEPMGGWGGGNLFIGSKGKLVCDYYGRDWKLLLPGNEKPITKVDLPRYADDPLGGGRHEMQWVRACMKGKDGAELTSSNFEYAGPLSEMVLMGNLAIRLQALNRPLHWDGEKMKFTNISPDDKFKIITSHQYKKIDGQPQFHTDWTDELPAAEMANEWVKHTYRKGWKI</sequence>
<dbReference type="OrthoDB" id="726883at2"/>
<evidence type="ECO:0000313" key="5">
    <source>
        <dbReference type="EMBL" id="PSK82054.1"/>
    </source>
</evidence>
<reference evidence="4 7" key="2">
    <citation type="submission" date="2019-10" db="EMBL/GenBank/DDBJ databases">
        <title>Prolixibacter strains distinguished by the presence of nitrate reductase genes were adept at nitrate-dependent anaerobic corrosion of metallic iron and carbon steel.</title>
        <authorList>
            <person name="Iino T."/>
            <person name="Shono N."/>
            <person name="Ito K."/>
            <person name="Nakamura R."/>
            <person name="Sueoka K."/>
            <person name="Harayama S."/>
            <person name="Ohkuma M."/>
        </authorList>
    </citation>
    <scope>NUCLEOTIDE SEQUENCE [LARGE SCALE GENOMIC DNA]</scope>
    <source>
        <strain evidence="4 7">MIC1-1</strain>
    </source>
</reference>
<dbReference type="Pfam" id="PF01408">
    <property type="entry name" value="GFO_IDH_MocA"/>
    <property type="match status" value="1"/>
</dbReference>
<dbReference type="SUPFAM" id="SSF55347">
    <property type="entry name" value="Glyceraldehyde-3-phosphate dehydrogenase-like, C-terminal domain"/>
    <property type="match status" value="1"/>
</dbReference>
<dbReference type="AlphaFoldDB" id="A0A2P8CAQ5"/>
<dbReference type="Gene3D" id="3.40.50.720">
    <property type="entry name" value="NAD(P)-binding Rossmann-like Domain"/>
    <property type="match status" value="1"/>
</dbReference>
<feature type="signal peptide" evidence="1">
    <location>
        <begin position="1"/>
        <end position="30"/>
    </location>
</feature>
<dbReference type="Gene3D" id="3.30.360.10">
    <property type="entry name" value="Dihydrodipicolinate Reductase, domain 2"/>
    <property type="match status" value="1"/>
</dbReference>
<dbReference type="InterPro" id="IPR050463">
    <property type="entry name" value="Gfo/Idh/MocA_oxidrdct_glycsds"/>
</dbReference>
<dbReference type="InterPro" id="IPR036291">
    <property type="entry name" value="NAD(P)-bd_dom_sf"/>
</dbReference>
<keyword evidence="1" id="KW-0732">Signal</keyword>
<dbReference type="EMBL" id="BLAU01000001">
    <property type="protein sequence ID" value="GET22647.1"/>
    <property type="molecule type" value="Genomic_DNA"/>
</dbReference>
<dbReference type="PANTHER" id="PTHR43818:SF10">
    <property type="entry name" value="NADH-DEPENDENT DEHYDROGENASE-RELATED"/>
    <property type="match status" value="1"/>
</dbReference>
<evidence type="ECO:0000259" key="3">
    <source>
        <dbReference type="Pfam" id="PF19051"/>
    </source>
</evidence>
<proteinExistence type="predicted"/>
<dbReference type="Pfam" id="PF19051">
    <property type="entry name" value="GFO_IDH_MocA_C2"/>
    <property type="match status" value="1"/>
</dbReference>
<dbReference type="EMBL" id="PYGC01000007">
    <property type="protein sequence ID" value="PSK82054.1"/>
    <property type="molecule type" value="Genomic_DNA"/>
</dbReference>
<feature type="chain" id="PRO_5015194304" evidence="1">
    <location>
        <begin position="31"/>
        <end position="493"/>
    </location>
</feature>
<comment type="caution">
    <text evidence="5">The sequence shown here is derived from an EMBL/GenBank/DDBJ whole genome shotgun (WGS) entry which is preliminary data.</text>
</comment>
<evidence type="ECO:0000313" key="6">
    <source>
        <dbReference type="Proteomes" id="UP000240621"/>
    </source>
</evidence>
<evidence type="ECO:0000256" key="1">
    <source>
        <dbReference type="SAM" id="SignalP"/>
    </source>
</evidence>
<dbReference type="SUPFAM" id="SSF51735">
    <property type="entry name" value="NAD(P)-binding Rossmann-fold domains"/>
    <property type="match status" value="1"/>
</dbReference>
<dbReference type="InterPro" id="IPR043906">
    <property type="entry name" value="Gfo/Idh/MocA_OxRdtase_bact_C"/>
</dbReference>
<accession>A0A2P8CAQ5</accession>
<feature type="domain" description="Gfo/Idh/MocA-like oxidoreductase bacterial type C-terminal" evidence="3">
    <location>
        <begin position="168"/>
        <end position="291"/>
    </location>
</feature>
<dbReference type="InterPro" id="IPR006311">
    <property type="entry name" value="TAT_signal"/>
</dbReference>
<evidence type="ECO:0000259" key="2">
    <source>
        <dbReference type="Pfam" id="PF01408"/>
    </source>
</evidence>
<dbReference type="GO" id="GO:0000166">
    <property type="term" value="F:nucleotide binding"/>
    <property type="evidence" value="ECO:0007669"/>
    <property type="project" value="InterPro"/>
</dbReference>
<feature type="domain" description="Gfo/Idh/MocA-like oxidoreductase N-terminal" evidence="2">
    <location>
        <begin position="45"/>
        <end position="159"/>
    </location>
</feature>
<organism evidence="5 6">
    <name type="scientific">Prolixibacter denitrificans</name>
    <dbReference type="NCBI Taxonomy" id="1541063"/>
    <lineage>
        <taxon>Bacteria</taxon>
        <taxon>Pseudomonadati</taxon>
        <taxon>Bacteroidota</taxon>
        <taxon>Bacteroidia</taxon>
        <taxon>Marinilabiliales</taxon>
        <taxon>Prolixibacteraceae</taxon>
        <taxon>Prolixibacter</taxon>
    </lineage>
</organism>
<evidence type="ECO:0000313" key="4">
    <source>
        <dbReference type="EMBL" id="GET22647.1"/>
    </source>
</evidence>
<keyword evidence="7" id="KW-1185">Reference proteome</keyword>